<proteinExistence type="predicted"/>
<accession>A0A5C6EEC0</accession>
<reference evidence="3 4" key="1">
    <citation type="submission" date="2019-02" db="EMBL/GenBank/DDBJ databases">
        <title>Deep-cultivation of Planctomycetes and their phenomic and genomic characterization uncovers novel biology.</title>
        <authorList>
            <person name="Wiegand S."/>
            <person name="Jogler M."/>
            <person name="Boedeker C."/>
            <person name="Pinto D."/>
            <person name="Vollmers J."/>
            <person name="Rivas-Marin E."/>
            <person name="Kohn T."/>
            <person name="Peeters S.H."/>
            <person name="Heuer A."/>
            <person name="Rast P."/>
            <person name="Oberbeckmann S."/>
            <person name="Bunk B."/>
            <person name="Jeske O."/>
            <person name="Meyerdierks A."/>
            <person name="Storesund J.E."/>
            <person name="Kallscheuer N."/>
            <person name="Luecker S."/>
            <person name="Lage O.M."/>
            <person name="Pohl T."/>
            <person name="Merkel B.J."/>
            <person name="Hornburger P."/>
            <person name="Mueller R.-W."/>
            <person name="Bruemmer F."/>
            <person name="Labrenz M."/>
            <person name="Spormann A.M."/>
            <person name="Op Den Camp H."/>
            <person name="Overmann J."/>
            <person name="Amann R."/>
            <person name="Jetten M.S.M."/>
            <person name="Mascher T."/>
            <person name="Medema M.H."/>
            <person name="Devos D.P."/>
            <person name="Kaster A.-K."/>
            <person name="Ovreas L."/>
            <person name="Rohde M."/>
            <person name="Galperin M.Y."/>
            <person name="Jogler C."/>
        </authorList>
    </citation>
    <scope>NUCLEOTIDE SEQUENCE [LARGE SCALE GENOMIC DNA]</scope>
    <source>
        <strain evidence="3 4">Poly59</strain>
    </source>
</reference>
<dbReference type="AlphaFoldDB" id="A0A5C6EEC0"/>
<evidence type="ECO:0000259" key="2">
    <source>
        <dbReference type="PROSITE" id="PS50222"/>
    </source>
</evidence>
<feature type="compositionally biased region" description="Low complexity" evidence="1">
    <location>
        <begin position="97"/>
        <end position="111"/>
    </location>
</feature>
<dbReference type="EMBL" id="SJPX01000005">
    <property type="protein sequence ID" value="TWU48093.1"/>
    <property type="molecule type" value="Genomic_DNA"/>
</dbReference>
<protein>
    <recommendedName>
        <fullName evidence="2">EF-hand domain-containing protein</fullName>
    </recommendedName>
</protein>
<name>A0A5C6EEC0_9BACT</name>
<dbReference type="Proteomes" id="UP000317977">
    <property type="component" value="Unassembled WGS sequence"/>
</dbReference>
<dbReference type="OrthoDB" id="290555at2"/>
<dbReference type="PROSITE" id="PS00018">
    <property type="entry name" value="EF_HAND_1"/>
    <property type="match status" value="1"/>
</dbReference>
<sequence length="190" mass="19792">MNRTFQSIVIAFGIALIPNLMFPGVLSAQPPGRGGPPGMNGRGGPPMEMIIQLFEQADANRDGSVTKAELTAVLQGQGSGNNQMGRGGPPPQGGNFGQANQQVGNQPPQGGAPQGPPPKPGQVLPDPVVQSLNLNDRQTRMLAALQSDVDKRLAGILTDEQEEQLQNAQPPHGPDHADAAAGNGRPQRPQ</sequence>
<evidence type="ECO:0000313" key="4">
    <source>
        <dbReference type="Proteomes" id="UP000317977"/>
    </source>
</evidence>
<gene>
    <name evidence="3" type="ORF">Poly59_49380</name>
</gene>
<dbReference type="RefSeq" id="WP_146536504.1">
    <property type="nucleotide sequence ID" value="NZ_SJPX01000005.1"/>
</dbReference>
<dbReference type="InterPro" id="IPR018247">
    <property type="entry name" value="EF_Hand_1_Ca_BS"/>
</dbReference>
<feature type="region of interest" description="Disordered" evidence="1">
    <location>
        <begin position="154"/>
        <end position="190"/>
    </location>
</feature>
<organism evidence="3 4">
    <name type="scientific">Rubripirellula reticaptiva</name>
    <dbReference type="NCBI Taxonomy" id="2528013"/>
    <lineage>
        <taxon>Bacteria</taxon>
        <taxon>Pseudomonadati</taxon>
        <taxon>Planctomycetota</taxon>
        <taxon>Planctomycetia</taxon>
        <taxon>Pirellulales</taxon>
        <taxon>Pirellulaceae</taxon>
        <taxon>Rubripirellula</taxon>
    </lineage>
</organism>
<dbReference type="InterPro" id="IPR002048">
    <property type="entry name" value="EF_hand_dom"/>
</dbReference>
<feature type="domain" description="EF-hand" evidence="2">
    <location>
        <begin position="45"/>
        <end position="80"/>
    </location>
</feature>
<evidence type="ECO:0000256" key="1">
    <source>
        <dbReference type="SAM" id="MobiDB-lite"/>
    </source>
</evidence>
<comment type="caution">
    <text evidence="3">The sequence shown here is derived from an EMBL/GenBank/DDBJ whole genome shotgun (WGS) entry which is preliminary data.</text>
</comment>
<keyword evidence="4" id="KW-1185">Reference proteome</keyword>
<evidence type="ECO:0000313" key="3">
    <source>
        <dbReference type="EMBL" id="TWU48093.1"/>
    </source>
</evidence>
<feature type="region of interest" description="Disordered" evidence="1">
    <location>
        <begin position="77"/>
        <end position="127"/>
    </location>
</feature>
<dbReference type="PROSITE" id="PS50222">
    <property type="entry name" value="EF_HAND_2"/>
    <property type="match status" value="1"/>
</dbReference>
<dbReference type="GO" id="GO:0005509">
    <property type="term" value="F:calcium ion binding"/>
    <property type="evidence" value="ECO:0007669"/>
    <property type="project" value="InterPro"/>
</dbReference>